<sequence>MPHRTDIQVRFSDTDAQGHLNNTAYAVYAELARADLLDALRGPDTYLLLAEMTLRFQSQVRFGQAVHVTTDVQEVGESSVTLEQTVYADDEAAATVTSVVVLFDARAQAPKAFPERVRKRLEAGEPLG</sequence>
<evidence type="ECO:0000313" key="4">
    <source>
        <dbReference type="Proteomes" id="UP000000379"/>
    </source>
</evidence>
<dbReference type="EMBL" id="CP002049">
    <property type="protein sequence ID" value="ADI13373.1"/>
    <property type="molecule type" value="Genomic_DNA"/>
</dbReference>
<gene>
    <name evidence="3" type="ordered locus">Trad_0233</name>
</gene>
<reference evidence="3 4" key="2">
    <citation type="journal article" date="2011" name="Stand. Genomic Sci.">
        <title>Complete genome sequence of Truepera radiovictrix type strain (RQ-24).</title>
        <authorList>
            <person name="Ivanova N."/>
            <person name="Rohde C."/>
            <person name="Munk C."/>
            <person name="Nolan M."/>
            <person name="Lucas S."/>
            <person name="Del Rio T.G."/>
            <person name="Tice H."/>
            <person name="Deshpande S."/>
            <person name="Cheng J.F."/>
            <person name="Tapia R."/>
            <person name="Han C."/>
            <person name="Goodwin L."/>
            <person name="Pitluck S."/>
            <person name="Liolios K."/>
            <person name="Mavromatis K."/>
            <person name="Mikhailova N."/>
            <person name="Pati A."/>
            <person name="Chen A."/>
            <person name="Palaniappan K."/>
            <person name="Land M."/>
            <person name="Hauser L."/>
            <person name="Chang Y.J."/>
            <person name="Jeffries C.D."/>
            <person name="Brambilla E."/>
            <person name="Rohde M."/>
            <person name="Goker M."/>
            <person name="Tindall B.J."/>
            <person name="Woyke T."/>
            <person name="Bristow J."/>
            <person name="Eisen J.A."/>
            <person name="Markowitz V."/>
            <person name="Hugenholtz P."/>
            <person name="Kyrpides N.C."/>
            <person name="Klenk H.P."/>
            <person name="Lapidus A."/>
        </authorList>
    </citation>
    <scope>NUCLEOTIDE SEQUENCE [LARGE SCALE GENOMIC DNA]</scope>
    <source>
        <strain evidence="4">DSM 17093 / CIP 108686 / LMG 22925 / RQ-24</strain>
    </source>
</reference>
<keyword evidence="2" id="KW-0378">Hydrolase</keyword>
<evidence type="ECO:0000313" key="3">
    <source>
        <dbReference type="EMBL" id="ADI13373.1"/>
    </source>
</evidence>
<dbReference type="Pfam" id="PF13279">
    <property type="entry name" value="4HBT_2"/>
    <property type="match status" value="1"/>
</dbReference>
<organism evidence="3 4">
    <name type="scientific">Truepera radiovictrix (strain DSM 17093 / CIP 108686 / LMG 22925 / RQ-24)</name>
    <dbReference type="NCBI Taxonomy" id="649638"/>
    <lineage>
        <taxon>Bacteria</taxon>
        <taxon>Thermotogati</taxon>
        <taxon>Deinococcota</taxon>
        <taxon>Deinococci</taxon>
        <taxon>Trueperales</taxon>
        <taxon>Trueperaceae</taxon>
        <taxon>Truepera</taxon>
    </lineage>
</organism>
<dbReference type="Gene3D" id="3.10.129.10">
    <property type="entry name" value="Hotdog Thioesterase"/>
    <property type="match status" value="1"/>
</dbReference>
<dbReference type="PANTHER" id="PTHR31793:SF27">
    <property type="entry name" value="NOVEL THIOESTERASE SUPERFAMILY DOMAIN AND SAPOSIN A-TYPE DOMAIN CONTAINING PROTEIN (0610012H03RIK)"/>
    <property type="match status" value="1"/>
</dbReference>
<dbReference type="OrthoDB" id="9791529at2"/>
<dbReference type="HOGENOM" id="CLU_101141_2_2_0"/>
<comment type="similarity">
    <text evidence="1">Belongs to the 4-hydroxybenzoyl-CoA thioesterase family.</text>
</comment>
<name>D7CY13_TRURR</name>
<dbReference type="InterPro" id="IPR029069">
    <property type="entry name" value="HotDog_dom_sf"/>
</dbReference>
<evidence type="ECO:0000256" key="2">
    <source>
        <dbReference type="ARBA" id="ARBA00022801"/>
    </source>
</evidence>
<reference evidence="4" key="1">
    <citation type="submission" date="2010-05" db="EMBL/GenBank/DDBJ databases">
        <title>The complete genome of Truepera radiovictris DSM 17093.</title>
        <authorList>
            <consortium name="US DOE Joint Genome Institute (JGI-PGF)"/>
            <person name="Lucas S."/>
            <person name="Copeland A."/>
            <person name="Lapidus A."/>
            <person name="Glavina del Rio T."/>
            <person name="Dalin E."/>
            <person name="Tice H."/>
            <person name="Bruce D."/>
            <person name="Goodwin L."/>
            <person name="Pitluck S."/>
            <person name="Kyrpides N."/>
            <person name="Mavromatis K."/>
            <person name="Ovchinnikova G."/>
            <person name="Munk A.C."/>
            <person name="Detter J.C."/>
            <person name="Han C."/>
            <person name="Tapia R."/>
            <person name="Land M."/>
            <person name="Hauser L."/>
            <person name="Markowitz V."/>
            <person name="Cheng J.-F."/>
            <person name="Hugenholtz P."/>
            <person name="Woyke T."/>
            <person name="Wu D."/>
            <person name="Tindall B."/>
            <person name="Pomrenke H.G."/>
            <person name="Brambilla E."/>
            <person name="Klenk H.-P."/>
            <person name="Eisen J.A."/>
        </authorList>
    </citation>
    <scope>NUCLEOTIDE SEQUENCE [LARGE SCALE GENOMIC DNA]</scope>
    <source>
        <strain evidence="4">DSM 17093 / CIP 108686 / LMG 22925 / RQ-24</strain>
    </source>
</reference>
<dbReference type="KEGG" id="tra:Trad_0233"/>
<dbReference type="SUPFAM" id="SSF54637">
    <property type="entry name" value="Thioesterase/thiol ester dehydrase-isomerase"/>
    <property type="match status" value="1"/>
</dbReference>
<dbReference type="AlphaFoldDB" id="D7CY13"/>
<accession>D7CY13</accession>
<dbReference type="GO" id="GO:0047617">
    <property type="term" value="F:fatty acyl-CoA hydrolase activity"/>
    <property type="evidence" value="ECO:0007669"/>
    <property type="project" value="TreeGrafter"/>
</dbReference>
<dbReference type="CDD" id="cd00586">
    <property type="entry name" value="4HBT"/>
    <property type="match status" value="1"/>
</dbReference>
<dbReference type="InterPro" id="IPR050563">
    <property type="entry name" value="4-hydroxybenzoyl-CoA_TE"/>
</dbReference>
<dbReference type="RefSeq" id="WP_013176753.1">
    <property type="nucleotide sequence ID" value="NC_014221.1"/>
</dbReference>
<dbReference type="Proteomes" id="UP000000379">
    <property type="component" value="Chromosome"/>
</dbReference>
<dbReference type="PANTHER" id="PTHR31793">
    <property type="entry name" value="4-HYDROXYBENZOYL-COA THIOESTERASE FAMILY MEMBER"/>
    <property type="match status" value="1"/>
</dbReference>
<protein>
    <submittedName>
        <fullName evidence="3">Thioesterase superfamily protein</fullName>
    </submittedName>
</protein>
<dbReference type="eggNOG" id="COG0824">
    <property type="taxonomic scope" value="Bacteria"/>
</dbReference>
<evidence type="ECO:0000256" key="1">
    <source>
        <dbReference type="ARBA" id="ARBA00005953"/>
    </source>
</evidence>
<keyword evidence="4" id="KW-1185">Reference proteome</keyword>
<dbReference type="STRING" id="649638.Trad_0233"/>
<proteinExistence type="inferred from homology"/>